<dbReference type="Pfam" id="PF22980">
    <property type="entry name" value="Myb_DNA-bind_8"/>
    <property type="match status" value="1"/>
</dbReference>
<sequence>MSGTWKTQDDARLLRFCLEQAAAKEIDFAKVAEVLGWSSVNSMRIKYSRIRKYIDEEDTRISEQDVELLALCFSYVSAKPDISDLANKLGMTQMLVRRRLLKLKQDATAKREDGALGTSTSREPESKTSVGALRNRGSKRKTSPEDLAKKEEPIPEHGGEEVAFVRGDLAADTKSQPGPSAAALPTPSFGIEENDVENEDVENEDVETEDVENEDVESVGDPDLPLPNITPSQRIGGGAGGRLGRLLSVLARPVIVGWRFFSSSYHQLRKDDDAEAQTARIEALQNSATGSFYCICAMKNSRLPPLAQHPASLIKSDADYFHMLRNIDKDRTRTWGLLLWQLVAPKKTSNLRYVMFELLQSKETVDIKRDQSIHPKDEKLYQPCEDDLSGGRCITTELLYHLFQTPHDCLQNEEIYRRIPRKLKGKLVPSGNDENCFGWGVELVETSDPEGELWVTIAIVAISLLFGLCWWLFQAHDIQGATGIVQTIGAILSIFLALHMARKRAGKDE</sequence>
<comment type="caution">
    <text evidence="4">The sequence shown here is derived from an EMBL/GenBank/DDBJ whole genome shotgun (WGS) entry which is preliminary data.</text>
</comment>
<feature type="compositionally biased region" description="Basic and acidic residues" evidence="1">
    <location>
        <begin position="142"/>
        <end position="160"/>
    </location>
</feature>
<keyword evidence="5" id="KW-1185">Reference proteome</keyword>
<gene>
    <name evidence="4" type="ORF">H2200_000360</name>
</gene>
<keyword evidence="2" id="KW-1133">Transmembrane helix</keyword>
<accession>A0AA38XP49</accession>
<organism evidence="4 5">
    <name type="scientific">Cladophialophora chaetospira</name>
    <dbReference type="NCBI Taxonomy" id="386627"/>
    <lineage>
        <taxon>Eukaryota</taxon>
        <taxon>Fungi</taxon>
        <taxon>Dikarya</taxon>
        <taxon>Ascomycota</taxon>
        <taxon>Pezizomycotina</taxon>
        <taxon>Eurotiomycetes</taxon>
        <taxon>Chaetothyriomycetidae</taxon>
        <taxon>Chaetothyriales</taxon>
        <taxon>Herpotrichiellaceae</taxon>
        <taxon>Cladophialophora</taxon>
    </lineage>
</organism>
<evidence type="ECO:0000259" key="3">
    <source>
        <dbReference type="Pfam" id="PF22980"/>
    </source>
</evidence>
<evidence type="ECO:0000313" key="5">
    <source>
        <dbReference type="Proteomes" id="UP001172673"/>
    </source>
</evidence>
<keyword evidence="2" id="KW-0812">Transmembrane</keyword>
<feature type="region of interest" description="Disordered" evidence="1">
    <location>
        <begin position="108"/>
        <end position="237"/>
    </location>
</feature>
<evidence type="ECO:0000313" key="4">
    <source>
        <dbReference type="EMBL" id="KAJ9616641.1"/>
    </source>
</evidence>
<evidence type="ECO:0000256" key="2">
    <source>
        <dbReference type="SAM" id="Phobius"/>
    </source>
</evidence>
<proteinExistence type="predicted"/>
<keyword evidence="2" id="KW-0472">Membrane</keyword>
<feature type="compositionally biased region" description="Acidic residues" evidence="1">
    <location>
        <begin position="192"/>
        <end position="220"/>
    </location>
</feature>
<protein>
    <recommendedName>
        <fullName evidence="3">Myb-like DNA-binding domain-containing protein</fullName>
    </recommendedName>
</protein>
<name>A0AA38XP49_9EURO</name>
<dbReference type="Proteomes" id="UP001172673">
    <property type="component" value="Unassembled WGS sequence"/>
</dbReference>
<reference evidence="4" key="1">
    <citation type="submission" date="2022-10" db="EMBL/GenBank/DDBJ databases">
        <title>Culturing micro-colonial fungi from biological soil crusts in the Mojave desert and describing Neophaeococcomyces mojavensis, and introducing the new genera and species Taxawa tesnikishii.</title>
        <authorList>
            <person name="Kurbessoian T."/>
            <person name="Stajich J.E."/>
        </authorList>
    </citation>
    <scope>NUCLEOTIDE SEQUENCE</scope>
    <source>
        <strain evidence="4">TK_41</strain>
    </source>
</reference>
<feature type="domain" description="Myb-like DNA-binding" evidence="3">
    <location>
        <begin position="8"/>
        <end position="54"/>
    </location>
</feature>
<feature type="transmembrane region" description="Helical" evidence="2">
    <location>
        <begin position="479"/>
        <end position="498"/>
    </location>
</feature>
<dbReference type="InterPro" id="IPR054505">
    <property type="entry name" value="Myb_DNA-bind_8"/>
</dbReference>
<dbReference type="AlphaFoldDB" id="A0AA38XP49"/>
<feature type="transmembrane region" description="Helical" evidence="2">
    <location>
        <begin position="453"/>
        <end position="473"/>
    </location>
</feature>
<dbReference type="EMBL" id="JAPDRK010000001">
    <property type="protein sequence ID" value="KAJ9616641.1"/>
    <property type="molecule type" value="Genomic_DNA"/>
</dbReference>
<evidence type="ECO:0000256" key="1">
    <source>
        <dbReference type="SAM" id="MobiDB-lite"/>
    </source>
</evidence>